<dbReference type="EMBL" id="JAEMWU010000001">
    <property type="protein sequence ID" value="MBN8205005.1"/>
    <property type="molecule type" value="Genomic_DNA"/>
</dbReference>
<dbReference type="Proteomes" id="UP000664385">
    <property type="component" value="Unassembled WGS sequence"/>
</dbReference>
<name>A0A939DU83_9MICO</name>
<evidence type="ECO:0000313" key="4">
    <source>
        <dbReference type="Proteomes" id="UP000664385"/>
    </source>
</evidence>
<feature type="signal peptide" evidence="2">
    <location>
        <begin position="1"/>
        <end position="30"/>
    </location>
</feature>
<dbReference type="SUPFAM" id="SSF50969">
    <property type="entry name" value="YVTN repeat-like/Quinoprotein amine dehydrogenase"/>
    <property type="match status" value="1"/>
</dbReference>
<sequence length="746" mass="79877">MVYAGRRHLRSAVVGVLTAALVAAAVPAVAEEAPGSKTFHGVTFGAEQTVGIPVQVPSIIDMAFGELNGRTVGYTATSSDGSLLNVIDVASNTFVQSASMPSVIQVWKLEIAPNGTVYVAAIGKDAAGQQRGELWAYDPVANEAELAGVVPGASSNWSMVVDEHSNAYIGTYKTGEVVKYDAVAGTFTRWDRVEGQEYVRSIEYHDGYIYAGTGATGSVVKINVNDPADRVRISDPLRTVLGVDVLPWAYDMQKVGDWLVVNFTGGLATSAFYNLVTEQWSSATLNKSSIPGTPTQNGVPGFTQLAPRDGKIYLTYNGTIAEVDLTGAEPSFRDVGIPFGLGMRGQTWADLTEAGHPGEWLITGSRQGKLRALDIEGRRELVLPNQVQTSTGTPLHNMALNPQDEIYMVTYPAGTGAVYDTKTGSLSNFGAEQAESMLTVGDATYFGLYPGGHIDRVVTGEDGRPQSSRVFTIGEGQDRPYHMVEEDGQLLIGSIPKYGLHQGALTIHDLDTGETTVETGIVENQSVVGLAVDDGVVYGSTTIVGGLGADPVATEAKLFTYDLARGEKTGEYALNLPTGQKPKHISALSFGEDGNLWGTTDGWVFALNPETMQVIPEKSKNIFPEVTRYGMWRPASFAWFEGDLLINVASQLTVIDPETMEHRTLTEGEEIARFIIAPLAVQHRDDADVAQDGLYLFGSSDSGTLRVIPLQVDSEEPVQCRPGNGKGNAYGHDKGKGPNPNACKKR</sequence>
<dbReference type="RefSeq" id="WP_206821208.1">
    <property type="nucleotide sequence ID" value="NZ_CP063379.1"/>
</dbReference>
<evidence type="ECO:0000313" key="3">
    <source>
        <dbReference type="EMBL" id="MBN8205005.1"/>
    </source>
</evidence>
<accession>A0A939DU83</accession>
<dbReference type="AlphaFoldDB" id="A0A939DU83"/>
<evidence type="ECO:0000256" key="1">
    <source>
        <dbReference type="SAM" id="MobiDB-lite"/>
    </source>
</evidence>
<organism evidence="3 4">
    <name type="scientific">Microbacterium esteraromaticum</name>
    <dbReference type="NCBI Taxonomy" id="57043"/>
    <lineage>
        <taxon>Bacteria</taxon>
        <taxon>Bacillati</taxon>
        <taxon>Actinomycetota</taxon>
        <taxon>Actinomycetes</taxon>
        <taxon>Micrococcales</taxon>
        <taxon>Microbacteriaceae</taxon>
        <taxon>Microbacterium</taxon>
    </lineage>
</organism>
<feature type="region of interest" description="Disordered" evidence="1">
    <location>
        <begin position="716"/>
        <end position="746"/>
    </location>
</feature>
<evidence type="ECO:0000256" key="2">
    <source>
        <dbReference type="SAM" id="SignalP"/>
    </source>
</evidence>
<reference evidence="3" key="1">
    <citation type="submission" date="2020-12" db="EMBL/GenBank/DDBJ databases">
        <title>PHA producing bacteria isolated from mangrove.</title>
        <authorList>
            <person name="Zheng W."/>
            <person name="Yu S."/>
            <person name="Huang Y."/>
        </authorList>
    </citation>
    <scope>NUCLEOTIDE SEQUENCE</scope>
    <source>
        <strain evidence="3">GN8-5</strain>
    </source>
</reference>
<protein>
    <submittedName>
        <fullName evidence="3">Uncharacterized protein</fullName>
    </submittedName>
</protein>
<proteinExistence type="predicted"/>
<comment type="caution">
    <text evidence="3">The sequence shown here is derived from an EMBL/GenBank/DDBJ whole genome shotgun (WGS) entry which is preliminary data.</text>
</comment>
<keyword evidence="2" id="KW-0732">Signal</keyword>
<gene>
    <name evidence="3" type="ORF">JF543_03410</name>
</gene>
<dbReference type="SUPFAM" id="SSF63829">
    <property type="entry name" value="Calcium-dependent phosphotriesterase"/>
    <property type="match status" value="1"/>
</dbReference>
<feature type="chain" id="PRO_5037230418" evidence="2">
    <location>
        <begin position="31"/>
        <end position="746"/>
    </location>
</feature>
<dbReference type="InterPro" id="IPR011044">
    <property type="entry name" value="Quino_amine_DH_bsu"/>
</dbReference>